<feature type="compositionally biased region" description="Basic and acidic residues" evidence="1">
    <location>
        <begin position="361"/>
        <end position="375"/>
    </location>
</feature>
<proteinExistence type="predicted"/>
<protein>
    <recommendedName>
        <fullName evidence="5">Glycerophosphoryl diester phosphodiesterase membrane domain-containing protein</fullName>
    </recommendedName>
</protein>
<feature type="transmembrane region" description="Helical" evidence="2">
    <location>
        <begin position="95"/>
        <end position="119"/>
    </location>
</feature>
<gene>
    <name evidence="3" type="ORF">E7027_04235</name>
</gene>
<accession>A0A928DPS7</accession>
<evidence type="ECO:0000256" key="2">
    <source>
        <dbReference type="SAM" id="Phobius"/>
    </source>
</evidence>
<evidence type="ECO:0008006" key="5">
    <source>
        <dbReference type="Google" id="ProtNLM"/>
    </source>
</evidence>
<feature type="transmembrane region" description="Helical" evidence="2">
    <location>
        <begin position="20"/>
        <end position="41"/>
    </location>
</feature>
<keyword evidence="2" id="KW-0812">Transmembrane</keyword>
<dbReference type="EMBL" id="SUVG01000004">
    <property type="protein sequence ID" value="MBE6421323.1"/>
    <property type="molecule type" value="Genomic_DNA"/>
</dbReference>
<feature type="transmembrane region" description="Helical" evidence="2">
    <location>
        <begin position="170"/>
        <end position="199"/>
    </location>
</feature>
<feature type="transmembrane region" description="Helical" evidence="2">
    <location>
        <begin position="53"/>
        <end position="74"/>
    </location>
</feature>
<dbReference type="AlphaFoldDB" id="A0A928DPS7"/>
<dbReference type="Proteomes" id="UP000725649">
    <property type="component" value="Unassembled WGS sequence"/>
</dbReference>
<reference evidence="3" key="1">
    <citation type="submission" date="2019-04" db="EMBL/GenBank/DDBJ databases">
        <title>Evolution of Biomass-Degrading Anaerobic Consortia Revealed by Metagenomics.</title>
        <authorList>
            <person name="Peng X."/>
        </authorList>
    </citation>
    <scope>NUCLEOTIDE SEQUENCE</scope>
    <source>
        <strain evidence="3">SIG66</strain>
    </source>
</reference>
<feature type="region of interest" description="Disordered" evidence="1">
    <location>
        <begin position="343"/>
        <end position="375"/>
    </location>
</feature>
<comment type="caution">
    <text evidence="3">The sequence shown here is derived from an EMBL/GenBank/DDBJ whole genome shotgun (WGS) entry which is preliminary data.</text>
</comment>
<name>A0A928DPS7_9BACT</name>
<sequence>MEIREEQNLFQLLIGSFRLINRATGAIIVYIILIALINGAIAFSPKVGVPQPISSLLGSFFSVYSGLALWRILAAKAENNGESITNSFSASLFPTFYMLVYSVFVGIVGVVVAVVLYFLRLPMPVMIILVSVLVFLFLTRLIFVPLAIALRNQGPIEAVVYSWNLTGRRFLKVISGIILSSVFPFLVLGGIAYGLYVAIPLYFANHFNTVFFIILIAGLGILWIFLWFSMTAFLLLLFLNLDYGENRFSFTPNVVKEAQAKQQSFAPSKPEPVNLKTQNVNLLDETDVQAVSVTQASIKTESAHEHLSEHLDQVYQPKQEDLEQYVAEEDRMPTILFDDDMARQMEENRKMWEQQAQTGQQEDKGEDDSPIKMSK</sequence>
<evidence type="ECO:0000313" key="3">
    <source>
        <dbReference type="EMBL" id="MBE6421323.1"/>
    </source>
</evidence>
<evidence type="ECO:0000313" key="4">
    <source>
        <dbReference type="Proteomes" id="UP000725649"/>
    </source>
</evidence>
<feature type="compositionally biased region" description="Basic and acidic residues" evidence="1">
    <location>
        <begin position="343"/>
        <end position="352"/>
    </location>
</feature>
<feature type="transmembrane region" description="Helical" evidence="2">
    <location>
        <begin position="125"/>
        <end position="150"/>
    </location>
</feature>
<keyword evidence="2" id="KW-0472">Membrane</keyword>
<feature type="transmembrane region" description="Helical" evidence="2">
    <location>
        <begin position="211"/>
        <end position="239"/>
    </location>
</feature>
<evidence type="ECO:0000256" key="1">
    <source>
        <dbReference type="SAM" id="MobiDB-lite"/>
    </source>
</evidence>
<keyword evidence="2" id="KW-1133">Transmembrane helix</keyword>
<organism evidence="3 4">
    <name type="scientific">Candidatus Avelusimicrobium gallicola</name>
    <dbReference type="NCBI Taxonomy" id="2562704"/>
    <lineage>
        <taxon>Bacteria</taxon>
        <taxon>Pseudomonadati</taxon>
        <taxon>Elusimicrobiota</taxon>
        <taxon>Elusimicrobia</taxon>
        <taxon>Elusimicrobiales</taxon>
        <taxon>Elusimicrobiaceae</taxon>
        <taxon>Candidatus Avelusimicrobium</taxon>
    </lineage>
</organism>